<sequence>MVRNELSLVSQSQMTVEDHSLQEQMLSNTSQDAPGHLLEKLISEAAEKRRIVCGVYQAAQLLEKHPSRVMVCILPDDIQDVEVHIHSLLIQAFCYENKIRLVKVDSESKLSSIISSKVGVISPTSKIPANFHCVIVKYPEMGHNITVEQFFQFYKNYRKAYISSVIALPS</sequence>
<name>A0ABM1BNM1_LIMPO</name>
<dbReference type="Pfam" id="PF01248">
    <property type="entry name" value="Ribosomal_L7Ae"/>
    <property type="match status" value="1"/>
</dbReference>
<evidence type="ECO:0000313" key="3">
    <source>
        <dbReference type="Proteomes" id="UP000694941"/>
    </source>
</evidence>
<dbReference type="Proteomes" id="UP000694941">
    <property type="component" value="Unplaced"/>
</dbReference>
<dbReference type="GeneID" id="106469681"/>
<organism evidence="3 4">
    <name type="scientific">Limulus polyphemus</name>
    <name type="common">Atlantic horseshoe crab</name>
    <dbReference type="NCBI Taxonomy" id="6850"/>
    <lineage>
        <taxon>Eukaryota</taxon>
        <taxon>Metazoa</taxon>
        <taxon>Ecdysozoa</taxon>
        <taxon>Arthropoda</taxon>
        <taxon>Chelicerata</taxon>
        <taxon>Merostomata</taxon>
        <taxon>Xiphosura</taxon>
        <taxon>Limulidae</taxon>
        <taxon>Limulus</taxon>
    </lineage>
</organism>
<dbReference type="InterPro" id="IPR029064">
    <property type="entry name" value="Ribosomal_eL30-like_sf"/>
</dbReference>
<dbReference type="InterPro" id="IPR004038">
    <property type="entry name" value="Ribosomal_eL8/eL30/eS12/Gad45"/>
</dbReference>
<dbReference type="InterPro" id="IPR024824">
    <property type="entry name" value="GADD45"/>
</dbReference>
<feature type="domain" description="Ribosomal protein eL8/eL30/eS12/Gadd45" evidence="2">
    <location>
        <begin position="39"/>
        <end position="126"/>
    </location>
</feature>
<proteinExistence type="inferred from homology"/>
<comment type="similarity">
    <text evidence="1">Belongs to the GADD45 family.</text>
</comment>
<reference evidence="4" key="1">
    <citation type="submission" date="2025-08" db="UniProtKB">
        <authorList>
            <consortium name="RefSeq"/>
        </authorList>
    </citation>
    <scope>IDENTIFICATION</scope>
    <source>
        <tissue evidence="4">Muscle</tissue>
    </source>
</reference>
<accession>A0ABM1BNM1</accession>
<dbReference type="SUPFAM" id="SSF55315">
    <property type="entry name" value="L30e-like"/>
    <property type="match status" value="1"/>
</dbReference>
<evidence type="ECO:0000259" key="2">
    <source>
        <dbReference type="Pfam" id="PF01248"/>
    </source>
</evidence>
<protein>
    <submittedName>
        <fullName evidence="4">Uncharacterized protein LOC106469681</fullName>
    </submittedName>
</protein>
<keyword evidence="3" id="KW-1185">Reference proteome</keyword>
<evidence type="ECO:0000313" key="4">
    <source>
        <dbReference type="RefSeq" id="XP_013785640.2"/>
    </source>
</evidence>
<dbReference type="RefSeq" id="XP_013785640.2">
    <property type="nucleotide sequence ID" value="XM_013930186.2"/>
</dbReference>
<evidence type="ECO:0000256" key="1">
    <source>
        <dbReference type="ARBA" id="ARBA00007361"/>
    </source>
</evidence>
<dbReference type="PANTHER" id="PTHR10411:SF8">
    <property type="entry name" value="FI09246P"/>
    <property type="match status" value="1"/>
</dbReference>
<gene>
    <name evidence="4" type="primary">LOC106469681</name>
</gene>
<dbReference type="PANTHER" id="PTHR10411">
    <property type="entry name" value="GROWTH ARREST AND DNA DAMAGE-INDUCIBLE PROTEIN GADD45"/>
    <property type="match status" value="1"/>
</dbReference>
<dbReference type="Gene3D" id="3.30.1330.30">
    <property type="match status" value="1"/>
</dbReference>